<evidence type="ECO:0000313" key="9">
    <source>
        <dbReference type="Proteomes" id="UP001189624"/>
    </source>
</evidence>
<dbReference type="AlphaFoldDB" id="A0AA86S8K6"/>
<gene>
    <name evidence="8" type="ORF">AYBTSS11_LOCUS12617</name>
</gene>
<dbReference type="GO" id="GO:0003713">
    <property type="term" value="F:transcription coactivator activity"/>
    <property type="evidence" value="ECO:0007669"/>
    <property type="project" value="TreeGrafter"/>
</dbReference>
<keyword evidence="4" id="KW-0805">Transcription regulation</keyword>
<dbReference type="InterPro" id="IPR013178">
    <property type="entry name" value="Histone_AcTrfase_Rtt109/CBP"/>
</dbReference>
<dbReference type="EMBL" id="OY731401">
    <property type="protein sequence ID" value="CAJ1947356.1"/>
    <property type="molecule type" value="Genomic_DNA"/>
</dbReference>
<comment type="subcellular location">
    <subcellularLocation>
        <location evidence="1">Nucleus</location>
    </subcellularLocation>
</comment>
<dbReference type="GO" id="GO:0045944">
    <property type="term" value="P:positive regulation of transcription by RNA polymerase II"/>
    <property type="evidence" value="ECO:0007669"/>
    <property type="project" value="TreeGrafter"/>
</dbReference>
<dbReference type="Proteomes" id="UP001189624">
    <property type="component" value="Chromosome 4"/>
</dbReference>
<keyword evidence="3" id="KW-0808">Transferase</keyword>
<dbReference type="EC" id="2.3.1.48" evidence="2"/>
<organism evidence="8 9">
    <name type="scientific">Sphenostylis stenocarpa</name>
    <dbReference type="NCBI Taxonomy" id="92480"/>
    <lineage>
        <taxon>Eukaryota</taxon>
        <taxon>Viridiplantae</taxon>
        <taxon>Streptophyta</taxon>
        <taxon>Embryophyta</taxon>
        <taxon>Tracheophyta</taxon>
        <taxon>Spermatophyta</taxon>
        <taxon>Magnoliopsida</taxon>
        <taxon>eudicotyledons</taxon>
        <taxon>Gunneridae</taxon>
        <taxon>Pentapetalae</taxon>
        <taxon>rosids</taxon>
        <taxon>fabids</taxon>
        <taxon>Fabales</taxon>
        <taxon>Fabaceae</taxon>
        <taxon>Papilionoideae</taxon>
        <taxon>50 kb inversion clade</taxon>
        <taxon>NPAAA clade</taxon>
        <taxon>indigoferoid/millettioid clade</taxon>
        <taxon>Phaseoleae</taxon>
        <taxon>Sphenostylis</taxon>
    </lineage>
</organism>
<evidence type="ECO:0000259" key="7">
    <source>
        <dbReference type="PROSITE" id="PS51727"/>
    </source>
</evidence>
<feature type="domain" description="CBP/p300-type HAT" evidence="7">
    <location>
        <begin position="1"/>
        <end position="273"/>
    </location>
</feature>
<reference evidence="8" key="1">
    <citation type="submission" date="2023-10" db="EMBL/GenBank/DDBJ databases">
        <authorList>
            <person name="Domelevo Entfellner J.-B."/>
        </authorList>
    </citation>
    <scope>NUCLEOTIDE SEQUENCE</scope>
</reference>
<dbReference type="InterPro" id="IPR031162">
    <property type="entry name" value="CBP_P300_HAT"/>
</dbReference>
<evidence type="ECO:0000313" key="8">
    <source>
        <dbReference type="EMBL" id="CAJ1947356.1"/>
    </source>
</evidence>
<dbReference type="PROSITE" id="PS51727">
    <property type="entry name" value="CBP_P300_HAT"/>
    <property type="match status" value="1"/>
</dbReference>
<dbReference type="GO" id="GO:0000123">
    <property type="term" value="C:histone acetyltransferase complex"/>
    <property type="evidence" value="ECO:0007669"/>
    <property type="project" value="TreeGrafter"/>
</dbReference>
<evidence type="ECO:0000256" key="5">
    <source>
        <dbReference type="ARBA" id="ARBA00023163"/>
    </source>
</evidence>
<accession>A0AA86S8K6</accession>
<dbReference type="Gramene" id="rna-AYBTSS11_LOCUS12617">
    <property type="protein sequence ID" value="CAJ1947356.1"/>
    <property type="gene ID" value="gene-AYBTSS11_LOCUS12617"/>
</dbReference>
<protein>
    <recommendedName>
        <fullName evidence="2">histone acetyltransferase</fullName>
        <ecNumber evidence="2">2.3.1.48</ecNumber>
    </recommendedName>
</protein>
<dbReference type="Pfam" id="PF08214">
    <property type="entry name" value="HAT_KAT11"/>
    <property type="match status" value="1"/>
</dbReference>
<dbReference type="PANTHER" id="PTHR13808:SF53">
    <property type="entry name" value="HISTONE ACETYLTRANSFERASE HAC2"/>
    <property type="match status" value="1"/>
</dbReference>
<dbReference type="PANTHER" id="PTHR13808">
    <property type="entry name" value="CBP/P300-RELATED"/>
    <property type="match status" value="1"/>
</dbReference>
<keyword evidence="9" id="KW-1185">Reference proteome</keyword>
<dbReference type="GO" id="GO:0005634">
    <property type="term" value="C:nucleus"/>
    <property type="evidence" value="ECO:0007669"/>
    <property type="project" value="UniProtKB-SubCell"/>
</dbReference>
<dbReference type="GO" id="GO:0005667">
    <property type="term" value="C:transcription regulator complex"/>
    <property type="evidence" value="ECO:0007669"/>
    <property type="project" value="TreeGrafter"/>
</dbReference>
<keyword evidence="5" id="KW-0804">Transcription</keyword>
<evidence type="ECO:0000256" key="2">
    <source>
        <dbReference type="ARBA" id="ARBA00013184"/>
    </source>
</evidence>
<keyword evidence="6" id="KW-0539">Nucleus</keyword>
<name>A0AA86S8K6_9FABA</name>
<evidence type="ECO:0000256" key="1">
    <source>
        <dbReference type="ARBA" id="ARBA00004123"/>
    </source>
</evidence>
<sequence length="367" mass="42733">MFQKIDGVDVCLFAMYVQEFGSECDYPNQRSVYISYLDSVKYFTPEVQTSTSETLRTFIYHEILIGYLDYCKKRGFTTCYLWSCPSNKGEDYILYCHPRTQKSPKHDQLRHWYHSMLKKAAEENIVVGLTNMYDHFFLSTGKRGSKVTAARLPYFDGDFWSSTAMDKAKKIEKITRGDNEKILKLSVENDGFALNARYFKSVKGEKHKRCQVLVKDILRDTTKEKDIILDNGLFNSRYNFLSFCQRNRFQFDSLRRAKYSSMMILHYLSDPTSLVEQYVVFAVSALLTNVIGDVRIALSSLFALHAIMPEELQDVIKHASQCALFEFLEDAKFVRRDLKKQSEWLATQCESRRRAAILEDKKVITVD</sequence>
<evidence type="ECO:0000256" key="6">
    <source>
        <dbReference type="ARBA" id="ARBA00023242"/>
    </source>
</evidence>
<dbReference type="GO" id="GO:0031490">
    <property type="term" value="F:chromatin DNA binding"/>
    <property type="evidence" value="ECO:0007669"/>
    <property type="project" value="TreeGrafter"/>
</dbReference>
<dbReference type="SMART" id="SM01250">
    <property type="entry name" value="KAT11"/>
    <property type="match status" value="1"/>
</dbReference>
<proteinExistence type="predicted"/>
<evidence type="ECO:0000256" key="4">
    <source>
        <dbReference type="ARBA" id="ARBA00023015"/>
    </source>
</evidence>
<dbReference type="GO" id="GO:0004402">
    <property type="term" value="F:histone acetyltransferase activity"/>
    <property type="evidence" value="ECO:0007669"/>
    <property type="project" value="InterPro"/>
</dbReference>
<evidence type="ECO:0000256" key="3">
    <source>
        <dbReference type="ARBA" id="ARBA00022679"/>
    </source>
</evidence>